<dbReference type="PANTHER" id="PTHR47314:SF1">
    <property type="entry name" value="MALTOSE_MALTODEXTRIN TRANSPORT SYSTEM PERMEASE PROTEIN MALF"/>
    <property type="match status" value="1"/>
</dbReference>
<protein>
    <recommendedName>
        <fullName evidence="10">Maltose/maltodextrin transport system permease protein</fullName>
    </recommendedName>
</protein>
<reference evidence="12 13" key="1">
    <citation type="submission" date="2017-10" db="EMBL/GenBank/DDBJ databases">
        <title>Resolving the taxonomy of Roseburia spp., Eubacterium rectale and Agathobacter spp. through phylogenomic analysis.</title>
        <authorList>
            <person name="Sheridan P.O."/>
            <person name="Walker A.W."/>
            <person name="Duncan S.H."/>
            <person name="Scott K.P."/>
            <person name="Toole P.W.O."/>
            <person name="Luis P."/>
            <person name="Flint H.J."/>
        </authorList>
    </citation>
    <scope>NUCLEOTIDE SEQUENCE [LARGE SCALE GENOMIC DNA]</scope>
    <source>
        <strain evidence="12 13">JK623</strain>
    </source>
</reference>
<dbReference type="CDD" id="cd06261">
    <property type="entry name" value="TM_PBP2"/>
    <property type="match status" value="1"/>
</dbReference>
<evidence type="ECO:0000259" key="11">
    <source>
        <dbReference type="PROSITE" id="PS50928"/>
    </source>
</evidence>
<evidence type="ECO:0000256" key="3">
    <source>
        <dbReference type="ARBA" id="ARBA00022448"/>
    </source>
</evidence>
<evidence type="ECO:0000313" key="12">
    <source>
        <dbReference type="EMBL" id="PHU37347.1"/>
    </source>
</evidence>
<keyword evidence="7 9" id="KW-1133">Transmembrane helix</keyword>
<dbReference type="GO" id="GO:0042956">
    <property type="term" value="P:maltodextrin transmembrane transport"/>
    <property type="evidence" value="ECO:0007669"/>
    <property type="project" value="TreeGrafter"/>
</dbReference>
<evidence type="ECO:0000256" key="5">
    <source>
        <dbReference type="ARBA" id="ARBA00022597"/>
    </source>
</evidence>
<evidence type="ECO:0000256" key="7">
    <source>
        <dbReference type="ARBA" id="ARBA00022989"/>
    </source>
</evidence>
<evidence type="ECO:0000256" key="9">
    <source>
        <dbReference type="RuleBase" id="RU363032"/>
    </source>
</evidence>
<feature type="transmembrane region" description="Helical" evidence="9">
    <location>
        <begin position="43"/>
        <end position="65"/>
    </location>
</feature>
<keyword evidence="8 9" id="KW-0472">Membrane</keyword>
<feature type="transmembrane region" description="Helical" evidence="9">
    <location>
        <begin position="99"/>
        <end position="120"/>
    </location>
</feature>
<dbReference type="Gene3D" id="1.10.3720.10">
    <property type="entry name" value="MetI-like"/>
    <property type="match status" value="1"/>
</dbReference>
<dbReference type="RefSeq" id="WP_099386342.1">
    <property type="nucleotide sequence ID" value="NZ_JANSWH010000052.1"/>
</dbReference>
<evidence type="ECO:0000256" key="1">
    <source>
        <dbReference type="ARBA" id="ARBA00004651"/>
    </source>
</evidence>
<proteinExistence type="inferred from homology"/>
<dbReference type="GO" id="GO:1990060">
    <property type="term" value="C:maltose transport complex"/>
    <property type="evidence" value="ECO:0007669"/>
    <property type="project" value="TreeGrafter"/>
</dbReference>
<evidence type="ECO:0000256" key="10">
    <source>
        <dbReference type="RuleBase" id="RU367050"/>
    </source>
</evidence>
<keyword evidence="13" id="KW-1185">Reference proteome</keyword>
<feature type="transmembrane region" description="Helical" evidence="9">
    <location>
        <begin position="323"/>
        <end position="348"/>
    </location>
</feature>
<dbReference type="InterPro" id="IPR000515">
    <property type="entry name" value="MetI-like"/>
</dbReference>
<dbReference type="PANTHER" id="PTHR47314">
    <property type="entry name" value="MALTOSE/MALTODEXTRIN TRANSPORT SYSTEM PERMEASE PROTEIN MALF"/>
    <property type="match status" value="1"/>
</dbReference>
<comment type="subcellular location">
    <subcellularLocation>
        <location evidence="1 9">Cell membrane</location>
        <topology evidence="1 9">Multi-pass membrane protein</topology>
    </subcellularLocation>
</comment>
<organism evidence="12 13">
    <name type="scientific">Agathobacter ruminis</name>
    <dbReference type="NCBI Taxonomy" id="1712665"/>
    <lineage>
        <taxon>Bacteria</taxon>
        <taxon>Bacillati</taxon>
        <taxon>Bacillota</taxon>
        <taxon>Clostridia</taxon>
        <taxon>Lachnospirales</taxon>
        <taxon>Lachnospiraceae</taxon>
        <taxon>Agathobacter</taxon>
    </lineage>
</organism>
<evidence type="ECO:0000256" key="4">
    <source>
        <dbReference type="ARBA" id="ARBA00022475"/>
    </source>
</evidence>
<comment type="function">
    <text evidence="10">Part of the ABC transporter complex MalEFGK involved in maltose/maltodextrin import. Probably responsible for the translocation of the substrate across the membrane.</text>
</comment>
<dbReference type="EMBL" id="PDYG01000064">
    <property type="protein sequence ID" value="PHU37347.1"/>
    <property type="molecule type" value="Genomic_DNA"/>
</dbReference>
<keyword evidence="4 10" id="KW-1003">Cell membrane</keyword>
<keyword evidence="5 10" id="KW-0762">Sugar transport</keyword>
<gene>
    <name evidence="12" type="ORF">CSX02_08430</name>
</gene>
<comment type="caution">
    <text evidence="12">The sequence shown here is derived from an EMBL/GenBank/DDBJ whole genome shotgun (WGS) entry which is preliminary data.</text>
</comment>
<dbReference type="AlphaFoldDB" id="A0A2G3E232"/>
<evidence type="ECO:0000313" key="13">
    <source>
        <dbReference type="Proteomes" id="UP000224563"/>
    </source>
</evidence>
<reference evidence="12 13" key="2">
    <citation type="submission" date="2017-10" db="EMBL/GenBank/DDBJ databases">
        <authorList>
            <person name="Banno H."/>
            <person name="Chua N.-H."/>
        </authorList>
    </citation>
    <scope>NUCLEOTIDE SEQUENCE [LARGE SCALE GENOMIC DNA]</scope>
    <source>
        <strain evidence="12 13">JK623</strain>
    </source>
</reference>
<comment type="similarity">
    <text evidence="2 10">Belongs to the binding-protein-dependent transport system permease family. MalFG subfamily.</text>
</comment>
<feature type="transmembrane region" description="Helical" evidence="9">
    <location>
        <begin position="369"/>
        <end position="391"/>
    </location>
</feature>
<feature type="transmembrane region" description="Helical" evidence="9">
    <location>
        <begin position="223"/>
        <end position="246"/>
    </location>
</feature>
<dbReference type="GO" id="GO:0015423">
    <property type="term" value="F:ABC-type maltose transporter activity"/>
    <property type="evidence" value="ECO:0007669"/>
    <property type="project" value="TreeGrafter"/>
</dbReference>
<dbReference type="PROSITE" id="PS50928">
    <property type="entry name" value="ABC_TM1"/>
    <property type="match status" value="1"/>
</dbReference>
<evidence type="ECO:0000256" key="6">
    <source>
        <dbReference type="ARBA" id="ARBA00022692"/>
    </source>
</evidence>
<keyword evidence="3 9" id="KW-0813">Transport</keyword>
<keyword evidence="6 9" id="KW-0812">Transmembrane</keyword>
<feature type="transmembrane region" description="Helical" evidence="9">
    <location>
        <begin position="258"/>
        <end position="279"/>
    </location>
</feature>
<evidence type="ECO:0000256" key="8">
    <source>
        <dbReference type="ARBA" id="ARBA00023136"/>
    </source>
</evidence>
<feature type="transmembrane region" description="Helical" evidence="9">
    <location>
        <begin position="154"/>
        <end position="183"/>
    </location>
</feature>
<sequence length="476" mass="53816">MKKFFKGIGQYFANFGTAVAKGDLWTRLSLVIMGMGYFGRKQIVKGILMTLIEIGFFMFTFQFSLTYLAKLGTLGTVQREEVFDPLTLTKTVNDYDNSLLILLCSIIGILFIVAFILLYISNMKTVYRLQQMKEEGKHINTFREDCRQMINNKFYITLLTLPSLGVIIINVIPILFMVCVAFTNYDAAHMPPSNLFTWVGLKNWGTLFSFNRNSGFGYAFIRILGWTLVWAAFATFTTYIGGILLAKFINNNNTKCKKLWRSLFVVTIAIPQFVTLLLVSKMFGTYGIVNGFCSRIGLTSFLKDIGLLSGSLNYIPFLSKPGWAHVMVILINIWIGVPYQMLIATGILMNIPNDQLESARIDGATNFQIFWKITMPYMLFVTGPSLITSFIGNINNFNVIFLLTGDYVTTNPMYAMANASETDLLITWLFKITTNSTTKQYYMASVIGIVVFVICAGLTLVTFSRMTKGDREEVYQ</sequence>
<dbReference type="Proteomes" id="UP000224563">
    <property type="component" value="Unassembled WGS sequence"/>
</dbReference>
<feature type="transmembrane region" description="Helical" evidence="9">
    <location>
        <begin position="441"/>
        <end position="463"/>
    </location>
</feature>
<dbReference type="Pfam" id="PF00528">
    <property type="entry name" value="BPD_transp_1"/>
    <property type="match status" value="1"/>
</dbReference>
<dbReference type="SUPFAM" id="SSF161098">
    <property type="entry name" value="MetI-like"/>
    <property type="match status" value="1"/>
</dbReference>
<accession>A0A2G3E232</accession>
<evidence type="ECO:0000256" key="2">
    <source>
        <dbReference type="ARBA" id="ARBA00009047"/>
    </source>
</evidence>
<dbReference type="InterPro" id="IPR035906">
    <property type="entry name" value="MetI-like_sf"/>
</dbReference>
<name>A0A2G3E232_9FIRM</name>
<feature type="domain" description="ABC transmembrane type-1" evidence="11">
    <location>
        <begin position="224"/>
        <end position="462"/>
    </location>
</feature>